<evidence type="ECO:0000313" key="2">
    <source>
        <dbReference type="Proteomes" id="UP001209540"/>
    </source>
</evidence>
<name>A0AAD5PL62_9FUNG</name>
<comment type="caution">
    <text evidence="1">The sequence shown here is derived from an EMBL/GenBank/DDBJ whole genome shotgun (WGS) entry which is preliminary data.</text>
</comment>
<evidence type="ECO:0000313" key="1">
    <source>
        <dbReference type="EMBL" id="KAI9276842.1"/>
    </source>
</evidence>
<sequence>MLVKPCDNHSFLFFHYSNMDARFGSTTQFVQNGIPKNDHIQRVDKLSRHISKMQQYRYPRSNGGCYDHIMTSNTNGHHHQQYLLNDTKSSHYVDWQQQFHQDNKYH</sequence>
<dbReference type="AlphaFoldDB" id="A0AAD5PL62"/>
<keyword evidence="2" id="KW-1185">Reference proteome</keyword>
<dbReference type="EMBL" id="JAIXMP010000002">
    <property type="protein sequence ID" value="KAI9276842.1"/>
    <property type="molecule type" value="Genomic_DNA"/>
</dbReference>
<accession>A0AAD5PL62</accession>
<organism evidence="1 2">
    <name type="scientific">Phascolomyces articulosus</name>
    <dbReference type="NCBI Taxonomy" id="60185"/>
    <lineage>
        <taxon>Eukaryota</taxon>
        <taxon>Fungi</taxon>
        <taxon>Fungi incertae sedis</taxon>
        <taxon>Mucoromycota</taxon>
        <taxon>Mucoromycotina</taxon>
        <taxon>Mucoromycetes</taxon>
        <taxon>Mucorales</taxon>
        <taxon>Lichtheimiaceae</taxon>
        <taxon>Phascolomyces</taxon>
    </lineage>
</organism>
<reference evidence="1" key="2">
    <citation type="submission" date="2023-02" db="EMBL/GenBank/DDBJ databases">
        <authorList>
            <consortium name="DOE Joint Genome Institute"/>
            <person name="Mondo S.J."/>
            <person name="Chang Y."/>
            <person name="Wang Y."/>
            <person name="Ahrendt S."/>
            <person name="Andreopoulos W."/>
            <person name="Barry K."/>
            <person name="Beard J."/>
            <person name="Benny G.L."/>
            <person name="Blankenship S."/>
            <person name="Bonito G."/>
            <person name="Cuomo C."/>
            <person name="Desiro A."/>
            <person name="Gervers K.A."/>
            <person name="Hundley H."/>
            <person name="Kuo A."/>
            <person name="LaButti K."/>
            <person name="Lang B.F."/>
            <person name="Lipzen A."/>
            <person name="O'Donnell K."/>
            <person name="Pangilinan J."/>
            <person name="Reynolds N."/>
            <person name="Sandor L."/>
            <person name="Smith M.W."/>
            <person name="Tsang A."/>
            <person name="Grigoriev I.V."/>
            <person name="Stajich J.E."/>
            <person name="Spatafora J.W."/>
        </authorList>
    </citation>
    <scope>NUCLEOTIDE SEQUENCE</scope>
    <source>
        <strain evidence="1">RSA 2281</strain>
    </source>
</reference>
<reference evidence="1" key="1">
    <citation type="journal article" date="2022" name="IScience">
        <title>Evolution of zygomycete secretomes and the origins of terrestrial fungal ecologies.</title>
        <authorList>
            <person name="Chang Y."/>
            <person name="Wang Y."/>
            <person name="Mondo S."/>
            <person name="Ahrendt S."/>
            <person name="Andreopoulos W."/>
            <person name="Barry K."/>
            <person name="Beard J."/>
            <person name="Benny G.L."/>
            <person name="Blankenship S."/>
            <person name="Bonito G."/>
            <person name="Cuomo C."/>
            <person name="Desiro A."/>
            <person name="Gervers K.A."/>
            <person name="Hundley H."/>
            <person name="Kuo A."/>
            <person name="LaButti K."/>
            <person name="Lang B.F."/>
            <person name="Lipzen A."/>
            <person name="O'Donnell K."/>
            <person name="Pangilinan J."/>
            <person name="Reynolds N."/>
            <person name="Sandor L."/>
            <person name="Smith M.E."/>
            <person name="Tsang A."/>
            <person name="Grigoriev I.V."/>
            <person name="Stajich J.E."/>
            <person name="Spatafora J.W."/>
        </authorList>
    </citation>
    <scope>NUCLEOTIDE SEQUENCE</scope>
    <source>
        <strain evidence="1">RSA 2281</strain>
    </source>
</reference>
<dbReference type="Proteomes" id="UP001209540">
    <property type="component" value="Unassembled WGS sequence"/>
</dbReference>
<gene>
    <name evidence="1" type="ORF">BDA99DRAFT_494262</name>
</gene>
<proteinExistence type="predicted"/>
<protein>
    <submittedName>
        <fullName evidence="1">Uncharacterized protein</fullName>
    </submittedName>
</protein>